<proteinExistence type="predicted"/>
<evidence type="ECO:0000313" key="1">
    <source>
        <dbReference type="EMBL" id="MBA0790480.1"/>
    </source>
</evidence>
<accession>A0A7J9FYV1</accession>
<dbReference type="EMBL" id="JABFAD010000001">
    <property type="protein sequence ID" value="MBA0790480.1"/>
    <property type="molecule type" value="Genomic_DNA"/>
</dbReference>
<protein>
    <submittedName>
        <fullName evidence="1">Uncharacterized protein</fullName>
    </submittedName>
</protein>
<gene>
    <name evidence="1" type="ORF">Gohar_015126</name>
</gene>
<feature type="non-terminal residue" evidence="1">
    <location>
        <position position="96"/>
    </location>
</feature>
<organism evidence="1 2">
    <name type="scientific">Gossypium harknessii</name>
    <dbReference type="NCBI Taxonomy" id="34285"/>
    <lineage>
        <taxon>Eukaryota</taxon>
        <taxon>Viridiplantae</taxon>
        <taxon>Streptophyta</taxon>
        <taxon>Embryophyta</taxon>
        <taxon>Tracheophyta</taxon>
        <taxon>Spermatophyta</taxon>
        <taxon>Magnoliopsida</taxon>
        <taxon>eudicotyledons</taxon>
        <taxon>Gunneridae</taxon>
        <taxon>Pentapetalae</taxon>
        <taxon>rosids</taxon>
        <taxon>malvids</taxon>
        <taxon>Malvales</taxon>
        <taxon>Malvaceae</taxon>
        <taxon>Malvoideae</taxon>
        <taxon>Gossypium</taxon>
    </lineage>
</organism>
<name>A0A7J9FYV1_9ROSI</name>
<sequence>MVGTSLNADYGLKKHKLYGGYKEKAFKKQKSNFQGKGKALQIIKKKKKNKAQIKCFNCGKKDSRATNHVTRDRNVFVDFHWLMGIVSTISTIKCKK</sequence>
<keyword evidence="2" id="KW-1185">Reference proteome</keyword>
<comment type="caution">
    <text evidence="1">The sequence shown here is derived from an EMBL/GenBank/DDBJ whole genome shotgun (WGS) entry which is preliminary data.</text>
</comment>
<dbReference type="AlphaFoldDB" id="A0A7J9FYV1"/>
<evidence type="ECO:0000313" key="2">
    <source>
        <dbReference type="Proteomes" id="UP000593560"/>
    </source>
</evidence>
<dbReference type="Proteomes" id="UP000593560">
    <property type="component" value="Unassembled WGS sequence"/>
</dbReference>
<reference evidence="1 2" key="1">
    <citation type="journal article" date="2019" name="Genome Biol. Evol.">
        <title>Insights into the evolution of the New World diploid cottons (Gossypium, subgenus Houzingenia) based on genome sequencing.</title>
        <authorList>
            <person name="Grover C.E."/>
            <person name="Arick M.A. 2nd"/>
            <person name="Thrash A."/>
            <person name="Conover J.L."/>
            <person name="Sanders W.S."/>
            <person name="Peterson D.G."/>
            <person name="Frelichowski J.E."/>
            <person name="Scheffler J.A."/>
            <person name="Scheffler B.E."/>
            <person name="Wendel J.F."/>
        </authorList>
    </citation>
    <scope>NUCLEOTIDE SEQUENCE [LARGE SCALE GENOMIC DNA]</scope>
    <source>
        <strain evidence="1">0</strain>
        <tissue evidence="1">Leaf</tissue>
    </source>
</reference>